<evidence type="ECO:0000256" key="7">
    <source>
        <dbReference type="SAM" id="Phobius"/>
    </source>
</evidence>
<sequence length="444" mass="45254">MTDHVHAHMGELEAVDGMVGDVEEVIPAKRRFALGLQQALVSNAWLDPIFIASVAGFSATLATNLVTATFLAAGVVTVVQSTRLVRLPVVQGPSSAFSPLAIGYYKAGTISAASLGLIIGAALVFLASVCGQFAKLRRLLSPAVSGTIITLVGVALAGFTFMEFFGGIGSPSFATGSSLFLACVTTAVVLLSAAFGGTLRMFGFLTALIVGDVLALGLGLLDFSSVGQAPWLAFPKLLPYGALTFDPAITITMCIVFVVAVVEAMGMYEATARLTGVELDDRRVNAGIAGEAGGSMLAALIGGFGTTAYAQNLGVIRLTGVASRHVVRVAGLIFIALAFLPKVAAVLVATPAAVVGGLFLPAAATVVMTGIQMASQDRGSPVKNMVAPLGLMAGLGIPALAGALSGGLPQILGEMLAHSIVVGAVTVMVAEIVLVRLPEFLRSR</sequence>
<evidence type="ECO:0000313" key="8">
    <source>
        <dbReference type="EMBL" id="SUU90554.1"/>
    </source>
</evidence>
<evidence type="ECO:0000256" key="3">
    <source>
        <dbReference type="ARBA" id="ARBA00022448"/>
    </source>
</evidence>
<evidence type="ECO:0000313" key="9">
    <source>
        <dbReference type="Proteomes" id="UP000254701"/>
    </source>
</evidence>
<dbReference type="Proteomes" id="UP000254701">
    <property type="component" value="Unassembled WGS sequence"/>
</dbReference>
<feature type="transmembrane region" description="Helical" evidence="7">
    <location>
        <begin position="173"/>
        <end position="195"/>
    </location>
</feature>
<feature type="transmembrane region" description="Helical" evidence="7">
    <location>
        <begin position="139"/>
        <end position="161"/>
    </location>
</feature>
<accession>A0A380WQY1</accession>
<organism evidence="8 9">
    <name type="scientific">Aminobacter aminovorans</name>
    <name type="common">Chelatobacter heintzii</name>
    <dbReference type="NCBI Taxonomy" id="83263"/>
    <lineage>
        <taxon>Bacteria</taxon>
        <taxon>Pseudomonadati</taxon>
        <taxon>Pseudomonadota</taxon>
        <taxon>Alphaproteobacteria</taxon>
        <taxon>Hyphomicrobiales</taxon>
        <taxon>Phyllobacteriaceae</taxon>
        <taxon>Aminobacter</taxon>
    </lineage>
</organism>
<feature type="transmembrane region" description="Helical" evidence="7">
    <location>
        <begin position="110"/>
        <end position="127"/>
    </location>
</feature>
<evidence type="ECO:0000256" key="1">
    <source>
        <dbReference type="ARBA" id="ARBA00004141"/>
    </source>
</evidence>
<feature type="transmembrane region" description="Helical" evidence="7">
    <location>
        <begin position="386"/>
        <end position="404"/>
    </location>
</feature>
<dbReference type="GO" id="GO:0005886">
    <property type="term" value="C:plasma membrane"/>
    <property type="evidence" value="ECO:0007669"/>
    <property type="project" value="TreeGrafter"/>
</dbReference>
<feature type="transmembrane region" description="Helical" evidence="7">
    <location>
        <begin position="202"/>
        <end position="221"/>
    </location>
</feature>
<gene>
    <name evidence="8" type="primary">ygfU_2</name>
    <name evidence="8" type="ORF">NCTC10684_03812</name>
</gene>
<dbReference type="EMBL" id="UFSM01000001">
    <property type="protein sequence ID" value="SUU90554.1"/>
    <property type="molecule type" value="Genomic_DNA"/>
</dbReference>
<reference evidence="8 9" key="1">
    <citation type="submission" date="2018-06" db="EMBL/GenBank/DDBJ databases">
        <authorList>
            <consortium name="Pathogen Informatics"/>
            <person name="Doyle S."/>
        </authorList>
    </citation>
    <scope>NUCLEOTIDE SEQUENCE [LARGE SCALE GENOMIC DNA]</scope>
    <source>
        <strain evidence="8 9">NCTC10684</strain>
    </source>
</reference>
<dbReference type="NCBIfam" id="NF037981">
    <property type="entry name" value="NCS2_1"/>
    <property type="match status" value="1"/>
</dbReference>
<feature type="transmembrane region" description="Helical" evidence="7">
    <location>
        <begin position="241"/>
        <end position="262"/>
    </location>
</feature>
<keyword evidence="5 7" id="KW-1133">Transmembrane helix</keyword>
<dbReference type="PANTHER" id="PTHR42810">
    <property type="entry name" value="PURINE PERMEASE C1399.01C-RELATED"/>
    <property type="match status" value="1"/>
</dbReference>
<evidence type="ECO:0000256" key="4">
    <source>
        <dbReference type="ARBA" id="ARBA00022692"/>
    </source>
</evidence>
<dbReference type="AlphaFoldDB" id="A0A380WQY1"/>
<feature type="transmembrane region" description="Helical" evidence="7">
    <location>
        <begin position="354"/>
        <end position="374"/>
    </location>
</feature>
<name>A0A380WQY1_AMIAI</name>
<dbReference type="InterPro" id="IPR006043">
    <property type="entry name" value="NCS2"/>
</dbReference>
<feature type="transmembrane region" description="Helical" evidence="7">
    <location>
        <begin position="416"/>
        <end position="437"/>
    </location>
</feature>
<comment type="subcellular location">
    <subcellularLocation>
        <location evidence="1">Membrane</location>
        <topology evidence="1">Multi-pass membrane protein</topology>
    </subcellularLocation>
</comment>
<dbReference type="GO" id="GO:0042907">
    <property type="term" value="F:xanthine transmembrane transporter activity"/>
    <property type="evidence" value="ECO:0007669"/>
    <property type="project" value="TreeGrafter"/>
</dbReference>
<evidence type="ECO:0000256" key="6">
    <source>
        <dbReference type="ARBA" id="ARBA00023136"/>
    </source>
</evidence>
<feature type="transmembrane region" description="Helical" evidence="7">
    <location>
        <begin position="49"/>
        <end position="72"/>
    </location>
</feature>
<evidence type="ECO:0000256" key="2">
    <source>
        <dbReference type="ARBA" id="ARBA00008821"/>
    </source>
</evidence>
<keyword evidence="6 7" id="KW-0472">Membrane</keyword>
<evidence type="ECO:0000256" key="5">
    <source>
        <dbReference type="ARBA" id="ARBA00022989"/>
    </source>
</evidence>
<dbReference type="Pfam" id="PF00860">
    <property type="entry name" value="Xan_ur_permease"/>
    <property type="match status" value="1"/>
</dbReference>
<keyword evidence="3" id="KW-0813">Transport</keyword>
<dbReference type="RefSeq" id="WP_245432041.1">
    <property type="nucleotide sequence ID" value="NZ_BAAAVY010000034.1"/>
</dbReference>
<keyword evidence="4 7" id="KW-0812">Transmembrane</keyword>
<protein>
    <submittedName>
        <fullName evidence="8">Purine permease ygfU</fullName>
    </submittedName>
</protein>
<proteinExistence type="inferred from homology"/>
<feature type="transmembrane region" description="Helical" evidence="7">
    <location>
        <begin position="326"/>
        <end position="348"/>
    </location>
</feature>
<dbReference type="PANTHER" id="PTHR42810:SF2">
    <property type="entry name" value="PURINE PERMEASE C1399.01C-RELATED"/>
    <property type="match status" value="1"/>
</dbReference>
<comment type="similarity">
    <text evidence="2">Belongs to the nucleobase:cation symporter-2 (NCS2) (TC 2.A.40) family.</text>
</comment>